<evidence type="ECO:0000313" key="5">
    <source>
        <dbReference type="EMBL" id="SPF30007.1"/>
    </source>
</evidence>
<dbReference type="PANTHER" id="PTHR12526">
    <property type="entry name" value="GLYCOSYLTRANSFERASE"/>
    <property type="match status" value="1"/>
</dbReference>
<protein>
    <submittedName>
        <fullName evidence="5">N-acetyl-alpha-D-glucosaminyl L-malate synthase</fullName>
        <ecNumber evidence="5">2.4.1.-</ecNumber>
    </submittedName>
</protein>
<keyword evidence="6" id="KW-1185">Reference proteome</keyword>
<evidence type="ECO:0000259" key="4">
    <source>
        <dbReference type="Pfam" id="PF13439"/>
    </source>
</evidence>
<proteinExistence type="predicted"/>
<keyword evidence="2 5" id="KW-0808">Transferase</keyword>
<reference evidence="5 6" key="1">
    <citation type="submission" date="2018-03" db="EMBL/GenBank/DDBJ databases">
        <authorList>
            <person name="Keele B.F."/>
        </authorList>
    </citation>
    <scope>NUCLEOTIDE SEQUENCE [LARGE SCALE GENOMIC DNA]</scope>
    <source>
        <strain evidence="5 6">CeCT 8812</strain>
    </source>
</reference>
<dbReference type="OrthoDB" id="5147801at2"/>
<feature type="domain" description="Glycosyltransferase subfamily 4-like N-terminal" evidence="4">
    <location>
        <begin position="13"/>
        <end position="167"/>
    </location>
</feature>
<dbReference type="Pfam" id="PF00534">
    <property type="entry name" value="Glycos_transf_1"/>
    <property type="match status" value="1"/>
</dbReference>
<dbReference type="EC" id="2.4.1.-" evidence="5"/>
<dbReference type="Pfam" id="PF13439">
    <property type="entry name" value="Glyco_transf_4"/>
    <property type="match status" value="1"/>
</dbReference>
<feature type="domain" description="Glycosyl transferase family 1" evidence="3">
    <location>
        <begin position="190"/>
        <end position="352"/>
    </location>
</feature>
<gene>
    <name evidence="5" type="primary">bshA</name>
    <name evidence="5" type="ORF">POI8812_02335</name>
</gene>
<accession>A0A2R8ACP7</accession>
<dbReference type="AlphaFoldDB" id="A0A2R8ACP7"/>
<dbReference type="SUPFAM" id="SSF53756">
    <property type="entry name" value="UDP-Glycosyltransferase/glycogen phosphorylase"/>
    <property type="match status" value="1"/>
</dbReference>
<dbReference type="InterPro" id="IPR028098">
    <property type="entry name" value="Glyco_trans_4-like_N"/>
</dbReference>
<evidence type="ECO:0000256" key="2">
    <source>
        <dbReference type="ARBA" id="ARBA00022679"/>
    </source>
</evidence>
<dbReference type="InterPro" id="IPR001296">
    <property type="entry name" value="Glyco_trans_1"/>
</dbReference>
<evidence type="ECO:0000259" key="3">
    <source>
        <dbReference type="Pfam" id="PF00534"/>
    </source>
</evidence>
<dbReference type="Gene3D" id="3.40.50.2000">
    <property type="entry name" value="Glycogen Phosphorylase B"/>
    <property type="match status" value="2"/>
</dbReference>
<sequence length="377" mass="40468">MTVLQLVPALESGGVERGAIEIAQALTAQGHRALVASKGGRLEPQLRRAGGELIQIDIGSKSPFAIRRNARELERIIVEEKVDIVHARSRAPAWAGFRACRATNTRFVTTYHGVYGEKSWLKKRYNSVMAKGDPVIAPSEFVAEIVRERYGLSEAQVVTIPRGADINSFAEEAVSTERTISLAQSWGVIEDARPIILLPGRLTSIKGQEDLIAAGRVLRARGEPSDWQIVLVGDDGGSGYGAKLEAMAREAGLVGHLRMVGHCADMEAAYKLSAVVVTPSRVPESFGRTAVEAQAMGRPVIATALGGALETVDHGKTGWLVAPGDIEALADAIAAALTLDDSTRAHMSVAARGRIRSMFTITEMQRRTLEVYEGGGR</sequence>
<dbReference type="PANTHER" id="PTHR12526:SF510">
    <property type="entry name" value="D-INOSITOL 3-PHOSPHATE GLYCOSYLTRANSFERASE"/>
    <property type="match status" value="1"/>
</dbReference>
<evidence type="ECO:0000313" key="6">
    <source>
        <dbReference type="Proteomes" id="UP000244932"/>
    </source>
</evidence>
<dbReference type="EMBL" id="OMKW01000003">
    <property type="protein sequence ID" value="SPF30007.1"/>
    <property type="molecule type" value="Genomic_DNA"/>
</dbReference>
<dbReference type="GO" id="GO:0016757">
    <property type="term" value="F:glycosyltransferase activity"/>
    <property type="evidence" value="ECO:0007669"/>
    <property type="project" value="UniProtKB-KW"/>
</dbReference>
<keyword evidence="1 5" id="KW-0328">Glycosyltransferase</keyword>
<dbReference type="CDD" id="cd03819">
    <property type="entry name" value="GT4_WavL-like"/>
    <property type="match status" value="1"/>
</dbReference>
<organism evidence="5 6">
    <name type="scientific">Pontivivens insulae</name>
    <dbReference type="NCBI Taxonomy" id="1639689"/>
    <lineage>
        <taxon>Bacteria</taxon>
        <taxon>Pseudomonadati</taxon>
        <taxon>Pseudomonadota</taxon>
        <taxon>Alphaproteobacteria</taxon>
        <taxon>Rhodobacterales</taxon>
        <taxon>Paracoccaceae</taxon>
        <taxon>Pontivivens</taxon>
    </lineage>
</organism>
<dbReference type="Proteomes" id="UP000244932">
    <property type="component" value="Unassembled WGS sequence"/>
</dbReference>
<evidence type="ECO:0000256" key="1">
    <source>
        <dbReference type="ARBA" id="ARBA00022676"/>
    </source>
</evidence>
<name>A0A2R8ACP7_9RHOB</name>